<dbReference type="Gene3D" id="3.40.1280.10">
    <property type="match status" value="1"/>
</dbReference>
<sequence length="277" mass="31560">MILREWNKKLVNNMIEITSINNPLVKEIKTLYRKKGRIKNKAFIIEGIKMIEEAIDNSYPVKNIIYTDQFLKTKDGENFFERIKDLDNTIYVPNNIFKEISDTENPQGILGIAKLEYENLNEIYKKERPFLLFLDEVQDPGNMGTIIRTADAFNADGIIITEGCVDPYNPKVVRATMGSIFRVPLYYISDGIHGLKNLKDMNIRVYSTALTGSIPIYETDFQKGFILIIGNESNGVRKEIFSLSDKLIKIPMPGKAESLNAGVAASIIMYEVMKQRS</sequence>
<evidence type="ECO:0000256" key="2">
    <source>
        <dbReference type="ARBA" id="ARBA00022603"/>
    </source>
</evidence>
<evidence type="ECO:0000256" key="3">
    <source>
        <dbReference type="ARBA" id="ARBA00022679"/>
    </source>
</evidence>
<gene>
    <name evidence="5" type="primary">rlmB</name>
    <name evidence="5" type="ORF">NE686_17005</name>
</gene>
<reference evidence="5 6" key="1">
    <citation type="submission" date="2022-06" db="EMBL/GenBank/DDBJ databases">
        <title>Isolation of gut microbiota from human fecal samples.</title>
        <authorList>
            <person name="Pamer E.G."/>
            <person name="Barat B."/>
            <person name="Waligurski E."/>
            <person name="Medina S."/>
            <person name="Paddock L."/>
            <person name="Mostad J."/>
        </authorList>
    </citation>
    <scope>NUCLEOTIDE SEQUENCE [LARGE SCALE GENOMIC DNA]</scope>
    <source>
        <strain evidence="5 6">DFI.7.95</strain>
    </source>
</reference>
<dbReference type="NCBIfam" id="TIGR00186">
    <property type="entry name" value="rRNA_methyl_3"/>
    <property type="match status" value="1"/>
</dbReference>
<proteinExistence type="inferred from homology"/>
<feature type="domain" description="RNA 2-O ribose methyltransferase substrate binding" evidence="4">
    <location>
        <begin position="44"/>
        <end position="118"/>
    </location>
</feature>
<dbReference type="InterPro" id="IPR029026">
    <property type="entry name" value="tRNA_m1G_MTases_N"/>
</dbReference>
<protein>
    <submittedName>
        <fullName evidence="5">23S rRNA (Guanosine(2251)-2'-O)-methyltransferase RlmB</fullName>
    </submittedName>
</protein>
<dbReference type="EMBL" id="JANGAC010000015">
    <property type="protein sequence ID" value="MCQ4924803.1"/>
    <property type="molecule type" value="Genomic_DNA"/>
</dbReference>
<dbReference type="InterPro" id="IPR051259">
    <property type="entry name" value="rRNA_Methyltransferase"/>
</dbReference>
<organism evidence="5 6">
    <name type="scientific">Tissierella carlieri</name>
    <dbReference type="NCBI Taxonomy" id="689904"/>
    <lineage>
        <taxon>Bacteria</taxon>
        <taxon>Bacillati</taxon>
        <taxon>Bacillota</taxon>
        <taxon>Tissierellia</taxon>
        <taxon>Tissierellales</taxon>
        <taxon>Tissierellaceae</taxon>
        <taxon>Tissierella</taxon>
    </lineage>
</organism>
<dbReference type="InterPro" id="IPR029064">
    <property type="entry name" value="Ribosomal_eL30-like_sf"/>
</dbReference>
<comment type="caution">
    <text evidence="5">The sequence shown here is derived from an EMBL/GenBank/DDBJ whole genome shotgun (WGS) entry which is preliminary data.</text>
</comment>
<dbReference type="InterPro" id="IPR001537">
    <property type="entry name" value="SpoU_MeTrfase"/>
</dbReference>
<dbReference type="PANTHER" id="PTHR43191">
    <property type="entry name" value="RRNA METHYLTRANSFERASE 3"/>
    <property type="match status" value="1"/>
</dbReference>
<evidence type="ECO:0000259" key="4">
    <source>
        <dbReference type="SMART" id="SM00967"/>
    </source>
</evidence>
<evidence type="ECO:0000313" key="5">
    <source>
        <dbReference type="EMBL" id="MCQ4924803.1"/>
    </source>
</evidence>
<dbReference type="Pfam" id="PF22435">
    <property type="entry name" value="MRM3-like_sub_bind"/>
    <property type="match status" value="1"/>
</dbReference>
<keyword evidence="6" id="KW-1185">Reference proteome</keyword>
<dbReference type="RefSeq" id="WP_256312394.1">
    <property type="nucleotide sequence ID" value="NZ_JANGAC010000015.1"/>
</dbReference>
<evidence type="ECO:0000256" key="1">
    <source>
        <dbReference type="ARBA" id="ARBA00007228"/>
    </source>
</evidence>
<dbReference type="PANTHER" id="PTHR43191:SF2">
    <property type="entry name" value="RRNA METHYLTRANSFERASE 3, MITOCHONDRIAL"/>
    <property type="match status" value="1"/>
</dbReference>
<evidence type="ECO:0000313" key="6">
    <source>
        <dbReference type="Proteomes" id="UP001524478"/>
    </source>
</evidence>
<dbReference type="CDD" id="cd18095">
    <property type="entry name" value="SpoU-like_rRNA-MTase"/>
    <property type="match status" value="1"/>
</dbReference>
<dbReference type="SMART" id="SM00967">
    <property type="entry name" value="SpoU_sub_bind"/>
    <property type="match status" value="1"/>
</dbReference>
<dbReference type="SUPFAM" id="SSF75217">
    <property type="entry name" value="alpha/beta knot"/>
    <property type="match status" value="1"/>
</dbReference>
<dbReference type="InterPro" id="IPR004441">
    <property type="entry name" value="rRNA_MeTrfase_TrmH"/>
</dbReference>
<dbReference type="Proteomes" id="UP001524478">
    <property type="component" value="Unassembled WGS sequence"/>
</dbReference>
<dbReference type="InterPro" id="IPR013123">
    <property type="entry name" value="SpoU_subst-bd"/>
</dbReference>
<dbReference type="InterPro" id="IPR053888">
    <property type="entry name" value="MRM3-like_sub_bind"/>
</dbReference>
<dbReference type="InterPro" id="IPR029028">
    <property type="entry name" value="Alpha/beta_knot_MTases"/>
</dbReference>
<accession>A0ABT1SE92</accession>
<dbReference type="SUPFAM" id="SSF55315">
    <property type="entry name" value="L30e-like"/>
    <property type="match status" value="1"/>
</dbReference>
<keyword evidence="2" id="KW-0489">Methyltransferase</keyword>
<name>A0ABT1SE92_9FIRM</name>
<dbReference type="Pfam" id="PF00588">
    <property type="entry name" value="SpoU_methylase"/>
    <property type="match status" value="1"/>
</dbReference>
<comment type="similarity">
    <text evidence="1">Belongs to the class IV-like SAM-binding methyltransferase superfamily. RNA methyltransferase TrmH family.</text>
</comment>
<dbReference type="Gene3D" id="3.30.1330.30">
    <property type="match status" value="1"/>
</dbReference>
<keyword evidence="3" id="KW-0808">Transferase</keyword>